<dbReference type="SUPFAM" id="SSF50249">
    <property type="entry name" value="Nucleic acid-binding proteins"/>
    <property type="match status" value="3"/>
</dbReference>
<protein>
    <recommendedName>
        <fullName evidence="3">Replication protein A OB domain-containing protein</fullName>
    </recommendedName>
</protein>
<dbReference type="PANTHER" id="PTHR47165">
    <property type="entry name" value="OS03G0429900 PROTEIN"/>
    <property type="match status" value="1"/>
</dbReference>
<organism evidence="1 2">
    <name type="scientific">Linum tenue</name>
    <dbReference type="NCBI Taxonomy" id="586396"/>
    <lineage>
        <taxon>Eukaryota</taxon>
        <taxon>Viridiplantae</taxon>
        <taxon>Streptophyta</taxon>
        <taxon>Embryophyta</taxon>
        <taxon>Tracheophyta</taxon>
        <taxon>Spermatophyta</taxon>
        <taxon>Magnoliopsida</taxon>
        <taxon>eudicotyledons</taxon>
        <taxon>Gunneridae</taxon>
        <taxon>Pentapetalae</taxon>
        <taxon>rosids</taxon>
        <taxon>fabids</taxon>
        <taxon>Malpighiales</taxon>
        <taxon>Linaceae</taxon>
        <taxon>Linum</taxon>
    </lineage>
</organism>
<reference evidence="1" key="1">
    <citation type="submission" date="2022-08" db="EMBL/GenBank/DDBJ databases">
        <authorList>
            <person name="Gutierrez-Valencia J."/>
        </authorList>
    </citation>
    <scope>NUCLEOTIDE SEQUENCE</scope>
</reference>
<dbReference type="CDD" id="cd04480">
    <property type="entry name" value="RPA1_DBD_A_like"/>
    <property type="match status" value="1"/>
</dbReference>
<sequence>LSLRRRSTACSVGCHFGLSHQSLPLRTITCLLFAQCFPFQRLPMVAHKLLLDLKDTDGLQTALKLRLLHAWGSYGLKNPALIYNYCTLWTDEEGTLIQGLAPASLMQHFAPILQLGAVYMISNFTVQPQSPVYRPCSHHLSILLSPNTMFEDLTAESPDFWDDSFEFASFASLHSRIRSSVNLTDVVGVVVSVTGVSNSVTSFGETVRREVVLQNESHMLLDITLWGEIARSVDGEELAHIGHAGSVVLGVCALRVTGATKGGFSLFSTPGTRCVLEPVCEQTHVLHSAFFAGTNTVQYYPPRFSTPGEAIAFKESCTKSVSELLELCSPTVGDATRYHCADEIISIESERPWYYLGCSSCSKAAKPYEMPDYWCEDHRRIPPEQTQNCYKVRMIVEDTTATGTFVLLGKSHDALLGGSAPELSARFPHQRGHLPPELLALEGRRFVFDVQLPKPMYFGRGPPEFTVLSVVEQNQPPVPRP</sequence>
<evidence type="ECO:0008006" key="3">
    <source>
        <dbReference type="Google" id="ProtNLM"/>
    </source>
</evidence>
<evidence type="ECO:0000313" key="2">
    <source>
        <dbReference type="Proteomes" id="UP001154282"/>
    </source>
</evidence>
<accession>A0AAV0H5D7</accession>
<dbReference type="Gene3D" id="2.40.50.140">
    <property type="entry name" value="Nucleic acid-binding proteins"/>
    <property type="match status" value="3"/>
</dbReference>
<keyword evidence="2" id="KW-1185">Reference proteome</keyword>
<gene>
    <name evidence="1" type="ORF">LITE_LOCUS2565</name>
</gene>
<dbReference type="PANTHER" id="PTHR47165:SF4">
    <property type="entry name" value="OS03G0429900 PROTEIN"/>
    <property type="match status" value="1"/>
</dbReference>
<dbReference type="InterPro" id="IPR012340">
    <property type="entry name" value="NA-bd_OB-fold"/>
</dbReference>
<feature type="non-terminal residue" evidence="1">
    <location>
        <position position="1"/>
    </location>
</feature>
<comment type="caution">
    <text evidence="1">The sequence shown here is derived from an EMBL/GenBank/DDBJ whole genome shotgun (WGS) entry which is preliminary data.</text>
</comment>
<dbReference type="AlphaFoldDB" id="A0AAV0H5D7"/>
<evidence type="ECO:0000313" key="1">
    <source>
        <dbReference type="EMBL" id="CAI0380194.1"/>
    </source>
</evidence>
<name>A0AAV0H5D7_9ROSI</name>
<dbReference type="Proteomes" id="UP001154282">
    <property type="component" value="Unassembled WGS sequence"/>
</dbReference>
<dbReference type="EMBL" id="CAMGYJ010000002">
    <property type="protein sequence ID" value="CAI0380194.1"/>
    <property type="molecule type" value="Genomic_DNA"/>
</dbReference>
<proteinExistence type="predicted"/>